<dbReference type="Pfam" id="PF13751">
    <property type="entry name" value="DDE_Tnp_1_6"/>
    <property type="match status" value="1"/>
</dbReference>
<evidence type="ECO:0000313" key="3">
    <source>
        <dbReference type="Proteomes" id="UP000077275"/>
    </source>
</evidence>
<accession>A0A166F757</accession>
<feature type="domain" description="Transposase DDE" evidence="1">
    <location>
        <begin position="2"/>
        <end position="57"/>
    </location>
</feature>
<dbReference type="AlphaFoldDB" id="A0A166F757"/>
<evidence type="ECO:0000313" key="2">
    <source>
        <dbReference type="EMBL" id="KZX17384.1"/>
    </source>
</evidence>
<name>A0A166F757_9EURY</name>
<keyword evidence="3" id="KW-1185">Reference proteome</keyword>
<evidence type="ECO:0000259" key="1">
    <source>
        <dbReference type="Pfam" id="PF13751"/>
    </source>
</evidence>
<reference evidence="2 3" key="1">
    <citation type="submission" date="2016-04" db="EMBL/GenBank/DDBJ databases">
        <title>Genome sequence of Methanobrevibacter cuticularis DSM 11139.</title>
        <authorList>
            <person name="Poehlein A."/>
            <person name="Seedorf H."/>
            <person name="Daniel R."/>
        </authorList>
    </citation>
    <scope>NUCLEOTIDE SEQUENCE [LARGE SCALE GENOMIC DNA]</scope>
    <source>
        <strain evidence="2 3">DSM 11139</strain>
    </source>
</reference>
<comment type="caution">
    <text evidence="2">The sequence shown here is derived from an EMBL/GenBank/DDBJ whole genome shotgun (WGS) entry which is preliminary data.</text>
</comment>
<dbReference type="InterPro" id="IPR025668">
    <property type="entry name" value="Tnp_DDE_dom"/>
</dbReference>
<sequence>MDKKENQEIYKKRIIVERPFAHMKHNLNFTQASTRGIKKIQNEINLIAATHNIKRIHTFINNPQNQNTSNNQILTLNQKNKTKKIKKWNYIKNKKKFITNTKNFKKIISQPNKCDKKHEIFVKLIIHFLNYYSSYFIL</sequence>
<proteinExistence type="predicted"/>
<dbReference type="Proteomes" id="UP000077275">
    <property type="component" value="Unassembled WGS sequence"/>
</dbReference>
<organism evidence="2 3">
    <name type="scientific">Methanobrevibacter cuticularis</name>
    <dbReference type="NCBI Taxonomy" id="47311"/>
    <lineage>
        <taxon>Archaea</taxon>
        <taxon>Methanobacteriati</taxon>
        <taxon>Methanobacteriota</taxon>
        <taxon>Methanomada group</taxon>
        <taxon>Methanobacteria</taxon>
        <taxon>Methanobacteriales</taxon>
        <taxon>Methanobacteriaceae</taxon>
        <taxon>Methanobrevibacter</taxon>
    </lineage>
</organism>
<dbReference type="PATRIC" id="fig|47311.3.peg.276"/>
<dbReference type="STRING" id="47311.MBCUT_02520"/>
<gene>
    <name evidence="2" type="ORF">MBCUT_02520</name>
</gene>
<protein>
    <recommendedName>
        <fullName evidence="1">Transposase DDE domain-containing protein</fullName>
    </recommendedName>
</protein>
<dbReference type="OrthoDB" id="79301at2157"/>
<dbReference type="EMBL" id="LWMW01000044">
    <property type="protein sequence ID" value="KZX17384.1"/>
    <property type="molecule type" value="Genomic_DNA"/>
</dbReference>
<dbReference type="RefSeq" id="WP_067257795.1">
    <property type="nucleotide sequence ID" value="NZ_LWMW01000044.1"/>
</dbReference>